<feature type="compositionally biased region" description="Acidic residues" evidence="3">
    <location>
        <begin position="231"/>
        <end position="270"/>
    </location>
</feature>
<feature type="compositionally biased region" description="Basic and acidic residues" evidence="3">
    <location>
        <begin position="73"/>
        <end position="86"/>
    </location>
</feature>
<feature type="region of interest" description="Disordered" evidence="3">
    <location>
        <begin position="1"/>
        <end position="27"/>
    </location>
</feature>
<dbReference type="InterPro" id="IPR051219">
    <property type="entry name" value="Heterochromatin_chromo-domain"/>
</dbReference>
<dbReference type="EMBL" id="JBCLYO010000010">
    <property type="protein sequence ID" value="KAL0085491.1"/>
    <property type="molecule type" value="Genomic_DNA"/>
</dbReference>
<keyword evidence="6" id="KW-1185">Reference proteome</keyword>
<dbReference type="PANTHER" id="PTHR22812">
    <property type="entry name" value="CHROMOBOX PROTEIN"/>
    <property type="match status" value="1"/>
</dbReference>
<protein>
    <recommendedName>
        <fullName evidence="4">Chromo domain-containing protein</fullName>
    </recommendedName>
</protein>
<dbReference type="InterPro" id="IPR008251">
    <property type="entry name" value="Chromo_shadow_dom"/>
</dbReference>
<dbReference type="InterPro" id="IPR000953">
    <property type="entry name" value="Chromo/chromo_shadow_dom"/>
</dbReference>
<feature type="compositionally biased region" description="Basic and acidic residues" evidence="3">
    <location>
        <begin position="1"/>
        <end position="12"/>
    </location>
</feature>
<dbReference type="CDD" id="cd00034">
    <property type="entry name" value="CSD"/>
    <property type="match status" value="1"/>
</dbReference>
<accession>A0ABR3AZB4</accession>
<feature type="domain" description="Chromo" evidence="4">
    <location>
        <begin position="24"/>
        <end position="86"/>
    </location>
</feature>
<dbReference type="Gene3D" id="2.40.50.40">
    <property type="match status" value="2"/>
</dbReference>
<feature type="compositionally biased region" description="Basic and acidic residues" evidence="3">
    <location>
        <begin position="113"/>
        <end position="123"/>
    </location>
</feature>
<reference evidence="5 6" key="1">
    <citation type="submission" date="2024-04" db="EMBL/GenBank/DDBJ databases">
        <title>Symmetric and asymmetric DNA N6-adenine methylation regulates different biological responses in Mucorales.</title>
        <authorList>
            <consortium name="Lawrence Berkeley National Laboratory"/>
            <person name="Lax C."/>
            <person name="Mondo S.J."/>
            <person name="Osorio-Concepcion M."/>
            <person name="Muszewska A."/>
            <person name="Corrochano-Luque M."/>
            <person name="Gutierrez G."/>
            <person name="Riley R."/>
            <person name="Lipzen A."/>
            <person name="Guo J."/>
            <person name="Hundley H."/>
            <person name="Amirebrahimi M."/>
            <person name="Ng V."/>
            <person name="Lorenzo-Gutierrez D."/>
            <person name="Binder U."/>
            <person name="Yang J."/>
            <person name="Song Y."/>
            <person name="Canovas D."/>
            <person name="Navarro E."/>
            <person name="Freitag M."/>
            <person name="Gabaldon T."/>
            <person name="Grigoriev I.V."/>
            <person name="Corrochano L.M."/>
            <person name="Nicolas F.E."/>
            <person name="Garre V."/>
        </authorList>
    </citation>
    <scope>NUCLEOTIDE SEQUENCE [LARGE SCALE GENOMIC DNA]</scope>
    <source>
        <strain evidence="5 6">L51</strain>
    </source>
</reference>
<evidence type="ECO:0000256" key="1">
    <source>
        <dbReference type="ARBA" id="ARBA00004123"/>
    </source>
</evidence>
<dbReference type="PROSITE" id="PS00598">
    <property type="entry name" value="CHROMO_1"/>
    <property type="match status" value="1"/>
</dbReference>
<evidence type="ECO:0000259" key="4">
    <source>
        <dbReference type="PROSITE" id="PS50013"/>
    </source>
</evidence>
<comment type="subcellular location">
    <subcellularLocation>
        <location evidence="1">Nucleus</location>
    </subcellularLocation>
</comment>
<proteinExistence type="predicted"/>
<dbReference type="SMART" id="SM00298">
    <property type="entry name" value="CHROMO"/>
    <property type="match status" value="1"/>
</dbReference>
<dbReference type="InterPro" id="IPR023779">
    <property type="entry name" value="Chromodomain_CS"/>
</dbReference>
<organism evidence="5 6">
    <name type="scientific">Phycomyces blakesleeanus</name>
    <dbReference type="NCBI Taxonomy" id="4837"/>
    <lineage>
        <taxon>Eukaryota</taxon>
        <taxon>Fungi</taxon>
        <taxon>Fungi incertae sedis</taxon>
        <taxon>Mucoromycota</taxon>
        <taxon>Mucoromycotina</taxon>
        <taxon>Mucoromycetes</taxon>
        <taxon>Mucorales</taxon>
        <taxon>Phycomycetaceae</taxon>
        <taxon>Phycomyces</taxon>
    </lineage>
</organism>
<feature type="region of interest" description="Disordered" evidence="3">
    <location>
        <begin position="55"/>
        <end position="270"/>
    </location>
</feature>
<evidence type="ECO:0000256" key="2">
    <source>
        <dbReference type="ARBA" id="ARBA00023242"/>
    </source>
</evidence>
<evidence type="ECO:0000313" key="6">
    <source>
        <dbReference type="Proteomes" id="UP001448207"/>
    </source>
</evidence>
<dbReference type="SUPFAM" id="SSF54160">
    <property type="entry name" value="Chromo domain-like"/>
    <property type="match status" value="2"/>
</dbReference>
<dbReference type="SMART" id="SM00300">
    <property type="entry name" value="ChSh"/>
    <property type="match status" value="1"/>
</dbReference>
<dbReference type="CDD" id="cd00024">
    <property type="entry name" value="CD_CSD"/>
    <property type="match status" value="1"/>
</dbReference>
<dbReference type="Proteomes" id="UP001448207">
    <property type="component" value="Unassembled WGS sequence"/>
</dbReference>
<feature type="compositionally biased region" description="Low complexity" evidence="3">
    <location>
        <begin position="136"/>
        <end position="163"/>
    </location>
</feature>
<dbReference type="PROSITE" id="PS50013">
    <property type="entry name" value="CHROMO_2"/>
    <property type="match status" value="1"/>
</dbReference>
<gene>
    <name evidence="5" type="ORF">J3Q64DRAFT_1743822</name>
</gene>
<feature type="compositionally biased region" description="Acidic residues" evidence="3">
    <location>
        <begin position="178"/>
        <end position="188"/>
    </location>
</feature>
<name>A0ABR3AZB4_PHYBL</name>
<dbReference type="Pfam" id="PF00385">
    <property type="entry name" value="Chromo"/>
    <property type="match status" value="1"/>
</dbReference>
<evidence type="ECO:0000313" key="5">
    <source>
        <dbReference type="EMBL" id="KAL0085491.1"/>
    </source>
</evidence>
<dbReference type="InterPro" id="IPR016197">
    <property type="entry name" value="Chromo-like_dom_sf"/>
</dbReference>
<evidence type="ECO:0000256" key="3">
    <source>
        <dbReference type="SAM" id="MobiDB-lite"/>
    </source>
</evidence>
<keyword evidence="2" id="KW-0539">Nucleus</keyword>
<dbReference type="InterPro" id="IPR023780">
    <property type="entry name" value="Chromo_domain"/>
</dbReference>
<sequence length="360" mass="41031">MKKVATKEKTLDDFGSSSSEPEEYEVESIVDHRYRGKGKNRTLQYKIRWKGYKEEDDTWENEDNVDAPKLVKAYKDKTKEPVKEESSQATTKTTSSTRSKRSNLGTSPSGKRRLSESDTETHTPLKKTNLVAKGLNSAATNISASRRSTSASTSTSTNNGAISRSRSKGRTIPSLSESDSDFAEDSNSSEETPKRSLAQSSRTKNKKLLMVEEKKEKRGKKESRKEKSEEVEVDVEIEEEQNEEDEESEEKDEEKDEEKEDIELSPDDLEFAINDPAYRANDRNWKWNRDIKDIVLVTRQPKDDPNGKVGIVVRWSDNKLALYPNDMLKAKCPQKLIEFYESKLCFDDLSRSDKVTVSTK</sequence>
<dbReference type="Pfam" id="PF01393">
    <property type="entry name" value="Chromo_shadow"/>
    <property type="match status" value="1"/>
</dbReference>
<feature type="compositionally biased region" description="Acidic residues" evidence="3">
    <location>
        <begin position="55"/>
        <end position="65"/>
    </location>
</feature>
<comment type="caution">
    <text evidence="5">The sequence shown here is derived from an EMBL/GenBank/DDBJ whole genome shotgun (WGS) entry which is preliminary data.</text>
</comment>